<accession>A0A433RNR3</accession>
<keyword evidence="2" id="KW-1185">Reference proteome</keyword>
<protein>
    <recommendedName>
        <fullName evidence="3">Membrane transport protein MMPL domain-containing protein</fullName>
    </recommendedName>
</protein>
<feature type="non-terminal residue" evidence="1">
    <location>
        <position position="125"/>
    </location>
</feature>
<reference evidence="1 2" key="1">
    <citation type="submission" date="2014-11" db="EMBL/GenBank/DDBJ databases">
        <title>Genome sequence and analysis of novel Kurthia sp.</title>
        <authorList>
            <person name="Lawson J.N."/>
            <person name="Gonzalez J.E."/>
            <person name="Rinauldi L."/>
            <person name="Xuan Z."/>
            <person name="Firman A."/>
            <person name="Shaddox L."/>
            <person name="Trudeau A."/>
            <person name="Shah S."/>
            <person name="Reiman D."/>
        </authorList>
    </citation>
    <scope>NUCLEOTIDE SEQUENCE [LARGE SCALE GENOMIC DNA]</scope>
    <source>
        <strain evidence="1 2">3B1D</strain>
    </source>
</reference>
<gene>
    <name evidence="1" type="ORF">QI30_19480</name>
</gene>
<dbReference type="AlphaFoldDB" id="A0A433RNR3"/>
<dbReference type="Proteomes" id="UP000288623">
    <property type="component" value="Unassembled WGS sequence"/>
</dbReference>
<sequence length="125" mass="13363">MAKLLYKLGLFSTRHPKSIIAGLLAILIAVGVMAVVLGPQLKDDMTIPGTPAQDTIDMLKEEFPEVGDAGAQMQIIVKAPEGKTLVDEDVKASLAELAEEVSAIDGVETVVTPDMLQNYNENQTI</sequence>
<organism evidence="1 2">
    <name type="scientific">Candidatus Kurthia intestinigallinarum</name>
    <dbReference type="NCBI Taxonomy" id="1562256"/>
    <lineage>
        <taxon>Bacteria</taxon>
        <taxon>Bacillati</taxon>
        <taxon>Bacillota</taxon>
        <taxon>Bacilli</taxon>
        <taxon>Bacillales</taxon>
        <taxon>Caryophanaceae</taxon>
        <taxon>Kurthia</taxon>
    </lineage>
</organism>
<evidence type="ECO:0008006" key="3">
    <source>
        <dbReference type="Google" id="ProtNLM"/>
    </source>
</evidence>
<evidence type="ECO:0000313" key="1">
    <source>
        <dbReference type="EMBL" id="RUS50208.1"/>
    </source>
</evidence>
<dbReference type="EMBL" id="JTFC01000165">
    <property type="protein sequence ID" value="RUS50208.1"/>
    <property type="molecule type" value="Genomic_DNA"/>
</dbReference>
<comment type="caution">
    <text evidence="1">The sequence shown here is derived from an EMBL/GenBank/DDBJ whole genome shotgun (WGS) entry which is preliminary data.</text>
</comment>
<proteinExistence type="predicted"/>
<name>A0A433RNR3_9BACL</name>
<evidence type="ECO:0000313" key="2">
    <source>
        <dbReference type="Proteomes" id="UP000288623"/>
    </source>
</evidence>